<gene>
    <name evidence="1" type="ORF">FH969_12095</name>
</gene>
<organism evidence="1 2">
    <name type="scientific">Miniimonas arenae</name>
    <dbReference type="NCBI Taxonomy" id="676201"/>
    <lineage>
        <taxon>Bacteria</taxon>
        <taxon>Bacillati</taxon>
        <taxon>Actinomycetota</taxon>
        <taxon>Actinomycetes</taxon>
        <taxon>Micrococcales</taxon>
        <taxon>Beutenbergiaceae</taxon>
        <taxon>Miniimonas</taxon>
    </lineage>
</organism>
<proteinExistence type="predicted"/>
<dbReference type="NCBIfam" id="TIGR02243">
    <property type="entry name" value="putative baseplate assembly protein"/>
    <property type="match status" value="1"/>
</dbReference>
<dbReference type="OrthoDB" id="9027184at2"/>
<evidence type="ECO:0000313" key="1">
    <source>
        <dbReference type="EMBL" id="TNU73293.1"/>
    </source>
</evidence>
<protein>
    <submittedName>
        <fullName evidence="1">Putative baseplate assembly protein</fullName>
    </submittedName>
</protein>
<keyword evidence="2" id="KW-1185">Reference proteome</keyword>
<dbReference type="Proteomes" id="UP000313849">
    <property type="component" value="Unassembled WGS sequence"/>
</dbReference>
<sequence>MIPTPNLDDRRFQDLVDDAKRMVQQRCPEWTDHNVSDPGVTLIETVAMMADELFYRLNRVPDRLYVQFLELLGVRLHPATAARAELYAWLSAPQPDDVVLPARSEVATGGDPEDVVVFATTQDLVIAPRALTTVMVHRAGESAVVQEVHAEHPVPCFAHEPAIGDALLLGLDHAAGSLLVSFRLGCEVQGVGVDPRYPPLVWEGWTGKDWTPCEVVVDGTGGLNRTGDVVLLLPAEHTASVISQVRAGWVRCRVVEPEPGYPGYTRAPVLRTASAATVGGCVPAVHARTVADEVVGLSEGVPGQRFALQHAPVVAGPPLVLEVAAGHGWDAWQEVESFAGHDGEDRVFRVDRAAGVVELAPAVREPDGTLRRCGAVPPKGAPLRLPAYRTGGGVAGNVAEGAVTVLRTPVPFVARVENPWPAHGGVAAETVDEARLRGPLALRTRDRAVTVEDIEHLALQAAPQIARVHAYTPAEGDDIGTVRVLVVPSAVTDAQGVLRFEDMVPPADAVEAIAASLEERRTVGARIVVEPPTYQGVTVVARLTATLRAAPALLEAEAVAALNRYLDPLRGGPAGTGWPFGRPLQVGEIFAVLQRLPGTELVDDVRLFAADPLTGKRSEPVQRLDLDPHGLVFSFRHQVRVGRG</sequence>
<accession>A0A5C5B8I4</accession>
<dbReference type="AlphaFoldDB" id="A0A5C5B8I4"/>
<name>A0A5C5B8I4_9MICO</name>
<evidence type="ECO:0000313" key="2">
    <source>
        <dbReference type="Proteomes" id="UP000313849"/>
    </source>
</evidence>
<reference evidence="1 2" key="1">
    <citation type="submission" date="2019-06" db="EMBL/GenBank/DDBJ databases">
        <title>Draft genome sequence of Miniimonas arenae KCTC 19750T isolated from sea sand.</title>
        <authorList>
            <person name="Park S.-J."/>
        </authorList>
    </citation>
    <scope>NUCLEOTIDE SEQUENCE [LARGE SCALE GENOMIC DNA]</scope>
    <source>
        <strain evidence="1 2">KCTC 19750</strain>
    </source>
</reference>
<dbReference type="RefSeq" id="WP_139987407.1">
    <property type="nucleotide sequence ID" value="NZ_VENP01000053.1"/>
</dbReference>
<dbReference type="InterPro" id="IPR011749">
    <property type="entry name" value="CHP02243"/>
</dbReference>
<comment type="caution">
    <text evidence="1">The sequence shown here is derived from an EMBL/GenBank/DDBJ whole genome shotgun (WGS) entry which is preliminary data.</text>
</comment>
<dbReference type="EMBL" id="VENP01000053">
    <property type="protein sequence ID" value="TNU73293.1"/>
    <property type="molecule type" value="Genomic_DNA"/>
</dbReference>